<dbReference type="Proteomes" id="UP000029622">
    <property type="component" value="Unassembled WGS sequence"/>
</dbReference>
<dbReference type="InterPro" id="IPR006194">
    <property type="entry name" value="Gly-tRNA-synth_heterodimer"/>
</dbReference>
<dbReference type="Pfam" id="PF05746">
    <property type="entry name" value="DALR_1"/>
    <property type="match status" value="1"/>
</dbReference>
<evidence type="ECO:0000313" key="12">
    <source>
        <dbReference type="EMBL" id="KGG80164.1"/>
    </source>
</evidence>
<comment type="subunit">
    <text evidence="10">Tetramer of two alpha and two beta subunits.</text>
</comment>
<dbReference type="PANTHER" id="PTHR30075:SF2">
    <property type="entry name" value="GLYCINE--TRNA LIGASE, CHLOROPLASTIC_MITOCHONDRIAL 2"/>
    <property type="match status" value="1"/>
</dbReference>
<keyword evidence="8 10" id="KW-0030">Aminoacyl-tRNA synthetase</keyword>
<protein>
    <recommendedName>
        <fullName evidence="10">Glycine--tRNA ligase beta subunit</fullName>
        <ecNumber evidence="10">6.1.1.14</ecNumber>
    </recommendedName>
    <alternativeName>
        <fullName evidence="10">Glycyl-tRNA synthetase beta subunit</fullName>
        <shortName evidence="10">GlyRS</shortName>
    </alternativeName>
</protein>
<dbReference type="GO" id="GO:0004814">
    <property type="term" value="F:arginine-tRNA ligase activity"/>
    <property type="evidence" value="ECO:0007669"/>
    <property type="project" value="InterPro"/>
</dbReference>
<reference evidence="12 13" key="1">
    <citation type="submission" date="2013-12" db="EMBL/GenBank/DDBJ databases">
        <title>Draft genome sequence of Caloranaerobacter sp. H53214.</title>
        <authorList>
            <person name="Jiang L.J."/>
            <person name="Shao Z.Z."/>
            <person name="Long M.N."/>
        </authorList>
    </citation>
    <scope>NUCLEOTIDE SEQUENCE [LARGE SCALE GENOMIC DNA]</scope>
    <source>
        <strain evidence="12 13">H53214</strain>
    </source>
</reference>
<dbReference type="GO" id="GO:0006426">
    <property type="term" value="P:glycyl-tRNA aminoacylation"/>
    <property type="evidence" value="ECO:0007669"/>
    <property type="project" value="UniProtKB-UniRule"/>
</dbReference>
<comment type="subcellular location">
    <subcellularLocation>
        <location evidence="1 10">Cytoplasm</location>
    </subcellularLocation>
</comment>
<evidence type="ECO:0000313" key="13">
    <source>
        <dbReference type="Proteomes" id="UP000029622"/>
    </source>
</evidence>
<sequence length="693" mass="80190">MTYKYLLEVGVEEIPARFMEQTISQIKEKFENLFKDERIDFQDIKVYGTPRRLVAIIYGLSEKQEDLHELVKGPAKKIAYDKDGNPTKALIGFSKGQGVNPEDVIIKEYNGEDYVYVNKVVEGKNIREVLKDKVPALIKSINFPKSMRWGGKSFRFARPIRWIVSILENEIIGFELDGILVSNRTKGHRFLGKKDIEINNVDEYIDKLRENYVIVDQQERKNLIKHGCDRLVKSKGGNILEDLELLEELTYIVEYPTPLLGRIKEEYLKLPMEVITTPMKEHQRYYPVVDDKGRLMPYFVAVRNGNEEYLDVVTKGNEKVLEARLEDAKFFYNEDIKKPLEDYVEGLKNIVFQDKLGTMYEKTIRLVELAEKISEYLEVGEETKKDAKRAAYLSKADLVTKMVYEFTELQGIMGREYGKMSGENEIVSLAIYEHYLPRFASDELPTTTAGAILSIADKIDTIAGCFAIGIQPTGSQDPYGLRRQALGIINIILDKNLHISLGEFIDYALSIYKNSKGLEFNKEKVREEILDFFKIRIKNLFIEKGIRYDVVDAVISTGLDNITELYVRAEEFNKWIDKEELGEIIAAFNRVAKLAKKASSDIVNEDLLIEDKERDLYRIYINTKDKVDEYLRKREYDKALDTLIDLKEPIDNFFDNVMVMVEDEDIKNNRLGLIKRISDMMFSICDLSKIVMK</sequence>
<evidence type="ECO:0000256" key="9">
    <source>
        <dbReference type="ARBA" id="ARBA00047937"/>
    </source>
</evidence>
<dbReference type="InterPro" id="IPR009080">
    <property type="entry name" value="tRNAsynth_Ia_anticodon-bd"/>
</dbReference>
<comment type="similarity">
    <text evidence="2 10">Belongs to the class-II aminoacyl-tRNA synthetase family.</text>
</comment>
<keyword evidence="3 10" id="KW-0963">Cytoplasm</keyword>
<dbReference type="PANTHER" id="PTHR30075">
    <property type="entry name" value="GLYCYL-TRNA SYNTHETASE"/>
    <property type="match status" value="1"/>
</dbReference>
<organism evidence="12 13">
    <name type="scientific">Caloranaerobacter azorensis H53214</name>
    <dbReference type="NCBI Taxonomy" id="1156417"/>
    <lineage>
        <taxon>Bacteria</taxon>
        <taxon>Bacillati</taxon>
        <taxon>Bacillota</taxon>
        <taxon>Tissierellia</taxon>
        <taxon>Tissierellales</taxon>
        <taxon>Thermohalobacteraceae</taxon>
        <taxon>Caloranaerobacter</taxon>
    </lineage>
</organism>
<name>A0A096CUF1_9FIRM</name>
<evidence type="ECO:0000256" key="2">
    <source>
        <dbReference type="ARBA" id="ARBA00008226"/>
    </source>
</evidence>
<comment type="catalytic activity">
    <reaction evidence="9 10">
        <text>tRNA(Gly) + glycine + ATP = glycyl-tRNA(Gly) + AMP + diphosphate</text>
        <dbReference type="Rhea" id="RHEA:16013"/>
        <dbReference type="Rhea" id="RHEA-COMP:9664"/>
        <dbReference type="Rhea" id="RHEA-COMP:9683"/>
        <dbReference type="ChEBI" id="CHEBI:30616"/>
        <dbReference type="ChEBI" id="CHEBI:33019"/>
        <dbReference type="ChEBI" id="CHEBI:57305"/>
        <dbReference type="ChEBI" id="CHEBI:78442"/>
        <dbReference type="ChEBI" id="CHEBI:78522"/>
        <dbReference type="ChEBI" id="CHEBI:456215"/>
        <dbReference type="EC" id="6.1.1.14"/>
    </reaction>
</comment>
<evidence type="ECO:0000256" key="5">
    <source>
        <dbReference type="ARBA" id="ARBA00022741"/>
    </source>
</evidence>
<accession>A0A096CUF1</accession>
<dbReference type="InterPro" id="IPR015944">
    <property type="entry name" value="Gly-tRNA-synth_bsu"/>
</dbReference>
<dbReference type="GO" id="GO:0006420">
    <property type="term" value="P:arginyl-tRNA aminoacylation"/>
    <property type="evidence" value="ECO:0007669"/>
    <property type="project" value="InterPro"/>
</dbReference>
<dbReference type="RefSeq" id="WP_035163766.1">
    <property type="nucleotide sequence ID" value="NZ_AZTB01000037.1"/>
</dbReference>
<dbReference type="GO" id="GO:0004820">
    <property type="term" value="F:glycine-tRNA ligase activity"/>
    <property type="evidence" value="ECO:0007669"/>
    <property type="project" value="UniProtKB-UniRule"/>
</dbReference>
<dbReference type="GO" id="GO:0005829">
    <property type="term" value="C:cytosol"/>
    <property type="evidence" value="ECO:0007669"/>
    <property type="project" value="TreeGrafter"/>
</dbReference>
<keyword evidence="4 10" id="KW-0436">Ligase</keyword>
<dbReference type="PRINTS" id="PR01045">
    <property type="entry name" value="TRNASYNTHGB"/>
</dbReference>
<keyword evidence="7 10" id="KW-0648">Protein biosynthesis</keyword>
<comment type="caution">
    <text evidence="12">The sequence shown here is derived from an EMBL/GenBank/DDBJ whole genome shotgun (WGS) entry which is preliminary data.</text>
</comment>
<gene>
    <name evidence="10" type="primary">glyS</name>
    <name evidence="12" type="ORF">Y919_07875</name>
</gene>
<dbReference type="HAMAP" id="MF_00255">
    <property type="entry name" value="Gly_tRNA_synth_beta"/>
    <property type="match status" value="1"/>
</dbReference>
<dbReference type="EC" id="6.1.1.14" evidence="10"/>
<keyword evidence="6 10" id="KW-0067">ATP-binding</keyword>
<feature type="domain" description="DALR anticodon binding" evidence="11">
    <location>
        <begin position="587"/>
        <end position="681"/>
    </location>
</feature>
<evidence type="ECO:0000256" key="7">
    <source>
        <dbReference type="ARBA" id="ARBA00022917"/>
    </source>
</evidence>
<dbReference type="PROSITE" id="PS50861">
    <property type="entry name" value="AA_TRNA_LIGASE_II_GLYAB"/>
    <property type="match status" value="1"/>
</dbReference>
<evidence type="ECO:0000256" key="3">
    <source>
        <dbReference type="ARBA" id="ARBA00022490"/>
    </source>
</evidence>
<evidence type="ECO:0000259" key="11">
    <source>
        <dbReference type="Pfam" id="PF05746"/>
    </source>
</evidence>
<dbReference type="EMBL" id="AZTB01000037">
    <property type="protein sequence ID" value="KGG80164.1"/>
    <property type="molecule type" value="Genomic_DNA"/>
</dbReference>
<dbReference type="InterPro" id="IPR008909">
    <property type="entry name" value="DALR_anticod-bd"/>
</dbReference>
<evidence type="ECO:0000256" key="6">
    <source>
        <dbReference type="ARBA" id="ARBA00022840"/>
    </source>
</evidence>
<dbReference type="Pfam" id="PF02092">
    <property type="entry name" value="tRNA_synt_2f"/>
    <property type="match status" value="1"/>
</dbReference>
<dbReference type="Gene3D" id="1.10.730.10">
    <property type="entry name" value="Isoleucyl-tRNA Synthetase, Domain 1"/>
    <property type="match status" value="1"/>
</dbReference>
<dbReference type="GO" id="GO:0005524">
    <property type="term" value="F:ATP binding"/>
    <property type="evidence" value="ECO:0007669"/>
    <property type="project" value="UniProtKB-UniRule"/>
</dbReference>
<evidence type="ECO:0000256" key="4">
    <source>
        <dbReference type="ARBA" id="ARBA00022598"/>
    </source>
</evidence>
<proteinExistence type="inferred from homology"/>
<evidence type="ECO:0000256" key="1">
    <source>
        <dbReference type="ARBA" id="ARBA00004496"/>
    </source>
</evidence>
<dbReference type="SUPFAM" id="SSF47323">
    <property type="entry name" value="Anticodon-binding domain of a subclass of class I aminoacyl-tRNA synthetases"/>
    <property type="match status" value="1"/>
</dbReference>
<evidence type="ECO:0000256" key="8">
    <source>
        <dbReference type="ARBA" id="ARBA00023146"/>
    </source>
</evidence>
<dbReference type="NCBIfam" id="TIGR00211">
    <property type="entry name" value="glyS"/>
    <property type="match status" value="1"/>
</dbReference>
<evidence type="ECO:0000256" key="10">
    <source>
        <dbReference type="HAMAP-Rule" id="MF_00255"/>
    </source>
</evidence>
<dbReference type="AlphaFoldDB" id="A0A096CUF1"/>
<dbReference type="SUPFAM" id="SSF109604">
    <property type="entry name" value="HD-domain/PDEase-like"/>
    <property type="match status" value="1"/>
</dbReference>
<keyword evidence="5 10" id="KW-0547">Nucleotide-binding</keyword>
<dbReference type="STRING" id="1156417.Y919_07875"/>